<dbReference type="GO" id="GO:0003677">
    <property type="term" value="F:DNA binding"/>
    <property type="evidence" value="ECO:0007669"/>
    <property type="project" value="UniProtKB-KW"/>
</dbReference>
<protein>
    <submittedName>
        <fullName evidence="2">Winged helix DNA-binding protein</fullName>
    </submittedName>
</protein>
<dbReference type="SUPFAM" id="SSF46785">
    <property type="entry name" value="Winged helix' DNA-binding domain"/>
    <property type="match status" value="1"/>
</dbReference>
<keyword evidence="2" id="KW-0238">DNA-binding</keyword>
<evidence type="ECO:0000313" key="2">
    <source>
        <dbReference type="EMBL" id="MCP9612874.1"/>
    </source>
</evidence>
<name>A0ABT1MJR0_9BACT</name>
<evidence type="ECO:0000259" key="1">
    <source>
        <dbReference type="PROSITE" id="PS50995"/>
    </source>
</evidence>
<reference evidence="2 3" key="1">
    <citation type="submission" date="2022-07" db="EMBL/GenBank/DDBJ databases">
        <title>Fecal culturing of patients with breast cancer.</title>
        <authorList>
            <person name="Teng N.M.Y."/>
            <person name="Kiu R."/>
            <person name="Evans R."/>
            <person name="Baker D.J."/>
            <person name="Zenner C."/>
            <person name="Robinson S.D."/>
            <person name="Hall L.J."/>
        </authorList>
    </citation>
    <scope>NUCLEOTIDE SEQUENCE [LARGE SCALE GENOMIC DNA]</scope>
    <source>
        <strain evidence="2 3">LH1063</strain>
    </source>
</reference>
<dbReference type="Proteomes" id="UP001205603">
    <property type="component" value="Unassembled WGS sequence"/>
</dbReference>
<dbReference type="RefSeq" id="WP_255028248.1">
    <property type="nucleotide sequence ID" value="NZ_JANDHW010000015.1"/>
</dbReference>
<dbReference type="PROSITE" id="PS50995">
    <property type="entry name" value="HTH_MARR_2"/>
    <property type="match status" value="1"/>
</dbReference>
<dbReference type="PANTHER" id="PTHR33164:SF43">
    <property type="entry name" value="HTH-TYPE TRANSCRIPTIONAL REPRESSOR YETL"/>
    <property type="match status" value="1"/>
</dbReference>
<dbReference type="PRINTS" id="PR00598">
    <property type="entry name" value="HTHMARR"/>
</dbReference>
<dbReference type="InterPro" id="IPR000835">
    <property type="entry name" value="HTH_MarR-typ"/>
</dbReference>
<dbReference type="InterPro" id="IPR036388">
    <property type="entry name" value="WH-like_DNA-bd_sf"/>
</dbReference>
<accession>A0ABT1MJR0</accession>
<dbReference type="SMART" id="SM00347">
    <property type="entry name" value="HTH_MARR"/>
    <property type="match status" value="1"/>
</dbReference>
<dbReference type="EMBL" id="JANDHW010000015">
    <property type="protein sequence ID" value="MCP9612874.1"/>
    <property type="molecule type" value="Genomic_DNA"/>
</dbReference>
<dbReference type="InterPro" id="IPR036390">
    <property type="entry name" value="WH_DNA-bd_sf"/>
</dbReference>
<evidence type="ECO:0000313" key="3">
    <source>
        <dbReference type="Proteomes" id="UP001205603"/>
    </source>
</evidence>
<organism evidence="2 3">
    <name type="scientific">Coprobacter tertius</name>
    <dbReference type="NCBI Taxonomy" id="2944915"/>
    <lineage>
        <taxon>Bacteria</taxon>
        <taxon>Pseudomonadati</taxon>
        <taxon>Bacteroidota</taxon>
        <taxon>Bacteroidia</taxon>
        <taxon>Bacteroidales</taxon>
        <taxon>Barnesiellaceae</taxon>
        <taxon>Coprobacter</taxon>
    </lineage>
</organism>
<dbReference type="InterPro" id="IPR011991">
    <property type="entry name" value="ArsR-like_HTH"/>
</dbReference>
<feature type="domain" description="HTH marR-type" evidence="1">
    <location>
        <begin position="1"/>
        <end position="119"/>
    </location>
</feature>
<dbReference type="PANTHER" id="PTHR33164">
    <property type="entry name" value="TRANSCRIPTIONAL REGULATOR, MARR FAMILY"/>
    <property type="match status" value="1"/>
</dbReference>
<comment type="caution">
    <text evidence="2">The sequence shown here is derived from an EMBL/GenBank/DDBJ whole genome shotgun (WGS) entry which is preliminary data.</text>
</comment>
<dbReference type="CDD" id="cd00090">
    <property type="entry name" value="HTH_ARSR"/>
    <property type="match status" value="1"/>
</dbReference>
<dbReference type="Gene3D" id="1.10.10.10">
    <property type="entry name" value="Winged helix-like DNA-binding domain superfamily/Winged helix DNA-binding domain"/>
    <property type="match status" value="1"/>
</dbReference>
<dbReference type="Pfam" id="PF01047">
    <property type="entry name" value="MarR"/>
    <property type="match status" value="1"/>
</dbReference>
<proteinExistence type="predicted"/>
<dbReference type="InterPro" id="IPR039422">
    <property type="entry name" value="MarR/SlyA-like"/>
</dbReference>
<keyword evidence="3" id="KW-1185">Reference proteome</keyword>
<sequence>METLCYIREIYQAIAEFENYFHKTHDLCLNEGMLLCVLKEGPLTSGEIAKKLNLSQSNTSKVLRSVEMKGLILRDLGEKDRRQMYYSVTQEGVKKLSSLKCEKEQLPEILKCIANNHDK</sequence>
<gene>
    <name evidence="2" type="ORF">NMU02_12310</name>
</gene>